<evidence type="ECO:0000313" key="5">
    <source>
        <dbReference type="EMBL" id="ABQ24272.1"/>
    </source>
</evidence>
<dbReference type="Gene3D" id="3.30.450.20">
    <property type="entry name" value="PAS domain"/>
    <property type="match status" value="1"/>
</dbReference>
<organism evidence="5 6">
    <name type="scientific">Geotalea uraniireducens (strain Rf4)</name>
    <name type="common">Geobacter uraniireducens</name>
    <dbReference type="NCBI Taxonomy" id="351605"/>
    <lineage>
        <taxon>Bacteria</taxon>
        <taxon>Pseudomonadati</taxon>
        <taxon>Thermodesulfobacteriota</taxon>
        <taxon>Desulfuromonadia</taxon>
        <taxon>Geobacterales</taxon>
        <taxon>Geobacteraceae</taxon>
        <taxon>Geotalea</taxon>
    </lineage>
</organism>
<dbReference type="PANTHER" id="PTHR46663">
    <property type="entry name" value="DIGUANYLATE CYCLASE DGCT-RELATED"/>
    <property type="match status" value="1"/>
</dbReference>
<dbReference type="PROSITE" id="PS50887">
    <property type="entry name" value="GGDEF"/>
    <property type="match status" value="1"/>
</dbReference>
<protein>
    <submittedName>
        <fullName evidence="5">Response regulator receiver modulated diguanylate cyclase with PAS/PAC sensor</fullName>
    </submittedName>
</protein>
<dbReference type="SUPFAM" id="SSF52172">
    <property type="entry name" value="CheY-like"/>
    <property type="match status" value="1"/>
</dbReference>
<evidence type="ECO:0000259" key="2">
    <source>
        <dbReference type="PROSITE" id="PS50110"/>
    </source>
</evidence>
<dbReference type="CDD" id="cd00130">
    <property type="entry name" value="PAS"/>
    <property type="match status" value="1"/>
</dbReference>
<dbReference type="InterPro" id="IPR029787">
    <property type="entry name" value="Nucleotide_cyclase"/>
</dbReference>
<dbReference type="PANTHER" id="PTHR46663:SF3">
    <property type="entry name" value="SLL0267 PROTEIN"/>
    <property type="match status" value="1"/>
</dbReference>
<dbReference type="CDD" id="cd01949">
    <property type="entry name" value="GGDEF"/>
    <property type="match status" value="1"/>
</dbReference>
<dbReference type="InterPro" id="IPR000014">
    <property type="entry name" value="PAS"/>
</dbReference>
<dbReference type="InterPro" id="IPR035965">
    <property type="entry name" value="PAS-like_dom_sf"/>
</dbReference>
<dbReference type="PROSITE" id="PS50112">
    <property type="entry name" value="PAS"/>
    <property type="match status" value="1"/>
</dbReference>
<keyword evidence="1" id="KW-0597">Phosphoprotein</keyword>
<dbReference type="InterPro" id="IPR000160">
    <property type="entry name" value="GGDEF_dom"/>
</dbReference>
<dbReference type="Gene3D" id="3.30.70.270">
    <property type="match status" value="1"/>
</dbReference>
<dbReference type="SMART" id="SM00091">
    <property type="entry name" value="PAS"/>
    <property type="match status" value="1"/>
</dbReference>
<feature type="domain" description="GGDEF" evidence="4">
    <location>
        <begin position="326"/>
        <end position="459"/>
    </location>
</feature>
<dbReference type="PROSITE" id="PS50110">
    <property type="entry name" value="RESPONSE_REGULATORY"/>
    <property type="match status" value="1"/>
</dbReference>
<dbReference type="InterPro" id="IPR011006">
    <property type="entry name" value="CheY-like_superfamily"/>
</dbReference>
<dbReference type="GO" id="GO:0006355">
    <property type="term" value="P:regulation of DNA-templated transcription"/>
    <property type="evidence" value="ECO:0007669"/>
    <property type="project" value="InterPro"/>
</dbReference>
<dbReference type="InterPro" id="IPR052163">
    <property type="entry name" value="DGC-Regulatory_Protein"/>
</dbReference>
<dbReference type="AlphaFoldDB" id="A5GDS7"/>
<dbReference type="NCBIfam" id="TIGR00254">
    <property type="entry name" value="GGDEF"/>
    <property type="match status" value="1"/>
</dbReference>
<dbReference type="Pfam" id="PF00990">
    <property type="entry name" value="GGDEF"/>
    <property type="match status" value="1"/>
</dbReference>
<evidence type="ECO:0000259" key="4">
    <source>
        <dbReference type="PROSITE" id="PS50887"/>
    </source>
</evidence>
<dbReference type="Pfam" id="PF00072">
    <property type="entry name" value="Response_reg"/>
    <property type="match status" value="1"/>
</dbReference>
<keyword evidence="6" id="KW-1185">Reference proteome</keyword>
<accession>A5GDS7</accession>
<dbReference type="Pfam" id="PF00989">
    <property type="entry name" value="PAS"/>
    <property type="match status" value="1"/>
</dbReference>
<dbReference type="SMART" id="SM00448">
    <property type="entry name" value="REC"/>
    <property type="match status" value="1"/>
</dbReference>
<dbReference type="SUPFAM" id="SSF55073">
    <property type="entry name" value="Nucleotide cyclase"/>
    <property type="match status" value="1"/>
</dbReference>
<dbReference type="KEGG" id="gur:Gura_0054"/>
<dbReference type="InterPro" id="IPR013767">
    <property type="entry name" value="PAS_fold"/>
</dbReference>
<sequence>MPICVKSAYFIGALIGETVVPGEGAIVVDTKSVRILYMEDDAGLARILQKTMQRLGYIIDLAGNGEEGLAMAERREYDTVLVDYNMPVCGGIDVLRILTARQKHPPVIMVTGNGNEKVAVEALKLGATDYIVKDVDMGYLELLPLVIGQVLQKQHLINEREQMLAAMQESEGRYRKLVELSPDGIVICARGRFVFINPAGVTLLGAPGPKELLGMAMIDFVHPDYRDIFKAQMRQLEDNGYNVPWIEERFIRFDMADIDVEVSGVPFTFRGEAAVQIIFRDITERTLAKRRLEQMAHYDTLTSLPNRALFFDRFTTMLEQAKRYGTAFALLYLDLDSFKQVNDSLGHDVGDLLLKKVTERLTGNLRKSDTVARMGGDEFTVILSRINEREDAAVVARKIIYVLSMPFDLKGNQCSIGVSIGISVFPDDGDDTETLLKNADTAMYSAKESDREKYQYYVSPEAVEQST</sequence>
<feature type="modified residue" description="4-aspartylphosphate" evidence="1">
    <location>
        <position position="83"/>
    </location>
</feature>
<dbReference type="OrthoDB" id="9813903at2"/>
<dbReference type="SUPFAM" id="SSF55785">
    <property type="entry name" value="PYP-like sensor domain (PAS domain)"/>
    <property type="match status" value="1"/>
</dbReference>
<dbReference type="NCBIfam" id="TIGR00229">
    <property type="entry name" value="sensory_box"/>
    <property type="match status" value="1"/>
</dbReference>
<dbReference type="Gene3D" id="3.40.50.2300">
    <property type="match status" value="1"/>
</dbReference>
<evidence type="ECO:0000259" key="3">
    <source>
        <dbReference type="PROSITE" id="PS50112"/>
    </source>
</evidence>
<dbReference type="SMART" id="SM00267">
    <property type="entry name" value="GGDEF"/>
    <property type="match status" value="1"/>
</dbReference>
<dbReference type="GO" id="GO:0000160">
    <property type="term" value="P:phosphorelay signal transduction system"/>
    <property type="evidence" value="ECO:0007669"/>
    <property type="project" value="InterPro"/>
</dbReference>
<dbReference type="STRING" id="351605.Gura_0054"/>
<feature type="domain" description="PAS" evidence="3">
    <location>
        <begin position="170"/>
        <end position="240"/>
    </location>
</feature>
<dbReference type="HOGENOM" id="CLU_000445_11_28_7"/>
<dbReference type="EMBL" id="CP000698">
    <property type="protein sequence ID" value="ABQ24272.1"/>
    <property type="molecule type" value="Genomic_DNA"/>
</dbReference>
<dbReference type="GO" id="GO:0003824">
    <property type="term" value="F:catalytic activity"/>
    <property type="evidence" value="ECO:0007669"/>
    <property type="project" value="UniProtKB-ARBA"/>
</dbReference>
<dbReference type="InterPro" id="IPR043128">
    <property type="entry name" value="Rev_trsase/Diguanyl_cyclase"/>
</dbReference>
<reference evidence="5 6" key="1">
    <citation type="submission" date="2007-05" db="EMBL/GenBank/DDBJ databases">
        <title>Complete sequence of Geobacter uraniireducens Rf4.</title>
        <authorList>
            <consortium name="US DOE Joint Genome Institute"/>
            <person name="Copeland A."/>
            <person name="Lucas S."/>
            <person name="Lapidus A."/>
            <person name="Barry K."/>
            <person name="Detter J.C."/>
            <person name="Glavina del Rio T."/>
            <person name="Hammon N."/>
            <person name="Israni S."/>
            <person name="Dalin E."/>
            <person name="Tice H."/>
            <person name="Pitluck S."/>
            <person name="Chertkov O."/>
            <person name="Brettin T."/>
            <person name="Bruce D."/>
            <person name="Han C."/>
            <person name="Schmutz J."/>
            <person name="Larimer F."/>
            <person name="Land M."/>
            <person name="Hauser L."/>
            <person name="Kyrpides N."/>
            <person name="Mikhailova N."/>
            <person name="Shelobolina E."/>
            <person name="Aklujkar M."/>
            <person name="Lovley D."/>
            <person name="Richardson P."/>
        </authorList>
    </citation>
    <scope>NUCLEOTIDE SEQUENCE [LARGE SCALE GENOMIC DNA]</scope>
    <source>
        <strain evidence="5 6">Rf4</strain>
    </source>
</reference>
<evidence type="ECO:0000313" key="6">
    <source>
        <dbReference type="Proteomes" id="UP000006695"/>
    </source>
</evidence>
<proteinExistence type="predicted"/>
<evidence type="ECO:0000256" key="1">
    <source>
        <dbReference type="PROSITE-ProRule" id="PRU00169"/>
    </source>
</evidence>
<feature type="domain" description="Response regulatory" evidence="2">
    <location>
        <begin position="34"/>
        <end position="148"/>
    </location>
</feature>
<dbReference type="Proteomes" id="UP000006695">
    <property type="component" value="Chromosome"/>
</dbReference>
<dbReference type="InterPro" id="IPR001789">
    <property type="entry name" value="Sig_transdc_resp-reg_receiver"/>
</dbReference>
<name>A5GDS7_GEOUR</name>
<gene>
    <name evidence="5" type="ordered locus">Gura_0054</name>
</gene>
<dbReference type="FunFam" id="3.30.70.270:FF:000001">
    <property type="entry name" value="Diguanylate cyclase domain protein"/>
    <property type="match status" value="1"/>
</dbReference>
<dbReference type="CDD" id="cd00156">
    <property type="entry name" value="REC"/>
    <property type="match status" value="1"/>
</dbReference>